<sequence>MHALDLVTLNAPKFSEYVNSDPPVLANDEFVIRVEFSSRDTCLDWQVYVHEVYRMKELRKVYKAKFRPLKNTITWLVVGGPRMIHNLILRRVYEGRPRKRICFLNEIDMCKMCGLRRCRLCGVEGYSRSRCPHRGGSSIGGNARNSQWFYA</sequence>
<accession>A0A445CSF0</accession>
<dbReference type="EMBL" id="SDMP01000006">
    <property type="protein sequence ID" value="RYR53852.1"/>
    <property type="molecule type" value="Genomic_DNA"/>
</dbReference>
<evidence type="ECO:0000313" key="2">
    <source>
        <dbReference type="Proteomes" id="UP000289738"/>
    </source>
</evidence>
<evidence type="ECO:0000313" key="1">
    <source>
        <dbReference type="EMBL" id="RYR53852.1"/>
    </source>
</evidence>
<dbReference type="AlphaFoldDB" id="A0A445CSF0"/>
<gene>
    <name evidence="1" type="ORF">Ahy_A06g029096</name>
</gene>
<organism evidence="1 2">
    <name type="scientific">Arachis hypogaea</name>
    <name type="common">Peanut</name>
    <dbReference type="NCBI Taxonomy" id="3818"/>
    <lineage>
        <taxon>Eukaryota</taxon>
        <taxon>Viridiplantae</taxon>
        <taxon>Streptophyta</taxon>
        <taxon>Embryophyta</taxon>
        <taxon>Tracheophyta</taxon>
        <taxon>Spermatophyta</taxon>
        <taxon>Magnoliopsida</taxon>
        <taxon>eudicotyledons</taxon>
        <taxon>Gunneridae</taxon>
        <taxon>Pentapetalae</taxon>
        <taxon>rosids</taxon>
        <taxon>fabids</taxon>
        <taxon>Fabales</taxon>
        <taxon>Fabaceae</taxon>
        <taxon>Papilionoideae</taxon>
        <taxon>50 kb inversion clade</taxon>
        <taxon>dalbergioids sensu lato</taxon>
        <taxon>Dalbergieae</taxon>
        <taxon>Pterocarpus clade</taxon>
        <taxon>Arachis</taxon>
    </lineage>
</organism>
<comment type="caution">
    <text evidence="1">The sequence shown here is derived from an EMBL/GenBank/DDBJ whole genome shotgun (WGS) entry which is preliminary data.</text>
</comment>
<protein>
    <recommendedName>
        <fullName evidence="3">CCHC-type domain-containing protein</fullName>
    </recommendedName>
</protein>
<keyword evidence="2" id="KW-1185">Reference proteome</keyword>
<evidence type="ECO:0008006" key="3">
    <source>
        <dbReference type="Google" id="ProtNLM"/>
    </source>
</evidence>
<reference evidence="1 2" key="1">
    <citation type="submission" date="2019-01" db="EMBL/GenBank/DDBJ databases">
        <title>Sequencing of cultivated peanut Arachis hypogaea provides insights into genome evolution and oil improvement.</title>
        <authorList>
            <person name="Chen X."/>
        </authorList>
    </citation>
    <scope>NUCLEOTIDE SEQUENCE [LARGE SCALE GENOMIC DNA]</scope>
    <source>
        <strain evidence="2">cv. Fuhuasheng</strain>
        <tissue evidence="1">Leaves</tissue>
    </source>
</reference>
<dbReference type="Proteomes" id="UP000289738">
    <property type="component" value="Chromosome A06"/>
</dbReference>
<name>A0A445CSF0_ARAHY</name>
<proteinExistence type="predicted"/>